<feature type="region of interest" description="Disordered" evidence="6">
    <location>
        <begin position="1"/>
        <end position="51"/>
    </location>
</feature>
<evidence type="ECO:0000256" key="2">
    <source>
        <dbReference type="ARBA" id="ARBA00022692"/>
    </source>
</evidence>
<dbReference type="GO" id="GO:0005794">
    <property type="term" value="C:Golgi apparatus"/>
    <property type="evidence" value="ECO:0007669"/>
    <property type="project" value="TreeGrafter"/>
</dbReference>
<evidence type="ECO:0000313" key="7">
    <source>
        <dbReference type="EMBL" id="KHJ85949.1"/>
    </source>
</evidence>
<proteinExistence type="inferred from homology"/>
<dbReference type="GO" id="GO:2001234">
    <property type="term" value="P:negative regulation of apoptotic signaling pathway"/>
    <property type="evidence" value="ECO:0007669"/>
    <property type="project" value="TreeGrafter"/>
</dbReference>
<feature type="transmembrane region" description="Helical" evidence="5">
    <location>
        <begin position="165"/>
        <end position="184"/>
    </location>
</feature>
<feature type="transmembrane region" description="Helical" evidence="5">
    <location>
        <begin position="260"/>
        <end position="282"/>
    </location>
</feature>
<organism evidence="7 8">
    <name type="scientific">Oesophagostomum dentatum</name>
    <name type="common">Nodular worm</name>
    <dbReference type="NCBI Taxonomy" id="61180"/>
    <lineage>
        <taxon>Eukaryota</taxon>
        <taxon>Metazoa</taxon>
        <taxon>Ecdysozoa</taxon>
        <taxon>Nematoda</taxon>
        <taxon>Chromadorea</taxon>
        <taxon>Rhabditida</taxon>
        <taxon>Rhabditina</taxon>
        <taxon>Rhabditomorpha</taxon>
        <taxon>Strongyloidea</taxon>
        <taxon>Strongylidae</taxon>
        <taxon>Oesophagostomum</taxon>
    </lineage>
</organism>
<dbReference type="GO" id="GO:0005783">
    <property type="term" value="C:endoplasmic reticulum"/>
    <property type="evidence" value="ECO:0007669"/>
    <property type="project" value="TreeGrafter"/>
</dbReference>
<dbReference type="Proteomes" id="UP000053660">
    <property type="component" value="Unassembled WGS sequence"/>
</dbReference>
<evidence type="ECO:0000256" key="5">
    <source>
        <dbReference type="RuleBase" id="RU004379"/>
    </source>
</evidence>
<evidence type="ECO:0000256" key="1">
    <source>
        <dbReference type="ARBA" id="ARBA00004141"/>
    </source>
</evidence>
<evidence type="ECO:0000256" key="3">
    <source>
        <dbReference type="ARBA" id="ARBA00022989"/>
    </source>
</evidence>
<feature type="transmembrane region" description="Helical" evidence="5">
    <location>
        <begin position="140"/>
        <end position="159"/>
    </location>
</feature>
<dbReference type="EMBL" id="KN562060">
    <property type="protein sequence ID" value="KHJ85949.1"/>
    <property type="molecule type" value="Genomic_DNA"/>
</dbReference>
<comment type="subcellular location">
    <subcellularLocation>
        <location evidence="1">Membrane</location>
        <topology evidence="1">Multi-pass membrane protein</topology>
    </subcellularLocation>
</comment>
<name>A0A0B1SLX9_OESDE</name>
<reference evidence="7 8" key="1">
    <citation type="submission" date="2014-03" db="EMBL/GenBank/DDBJ databases">
        <title>Draft genome of the hookworm Oesophagostomum dentatum.</title>
        <authorList>
            <person name="Mitreva M."/>
        </authorList>
    </citation>
    <scope>NUCLEOTIDE SEQUENCE [LARGE SCALE GENOMIC DNA]</scope>
    <source>
        <strain evidence="7 8">OD-Hann</strain>
    </source>
</reference>
<keyword evidence="4 5" id="KW-0472">Membrane</keyword>
<dbReference type="GO" id="GO:0016020">
    <property type="term" value="C:membrane"/>
    <property type="evidence" value="ECO:0007669"/>
    <property type="project" value="UniProtKB-SubCell"/>
</dbReference>
<feature type="compositionally biased region" description="Basic and acidic residues" evidence="6">
    <location>
        <begin position="41"/>
        <end position="51"/>
    </location>
</feature>
<evidence type="ECO:0000256" key="4">
    <source>
        <dbReference type="ARBA" id="ARBA00023136"/>
    </source>
</evidence>
<keyword evidence="2 5" id="KW-0812">Transmembrane</keyword>
<keyword evidence="8" id="KW-1185">Reference proteome</keyword>
<feature type="transmembrane region" description="Helical" evidence="5">
    <location>
        <begin position="109"/>
        <end position="128"/>
    </location>
</feature>
<dbReference type="AlphaFoldDB" id="A0A0B1SLX9"/>
<dbReference type="OrthoDB" id="7933078at2759"/>
<dbReference type="Pfam" id="PF01027">
    <property type="entry name" value="Bax1-I"/>
    <property type="match status" value="1"/>
</dbReference>
<gene>
    <name evidence="7" type="ORF">OESDEN_14314</name>
</gene>
<protein>
    <submittedName>
        <fullName evidence="7">Uncharacterized protein</fullName>
    </submittedName>
</protein>
<feature type="transmembrane region" description="Helical" evidence="5">
    <location>
        <begin position="77"/>
        <end position="97"/>
    </location>
</feature>
<dbReference type="PANTHER" id="PTHR23291">
    <property type="entry name" value="BAX INHIBITOR-RELATED"/>
    <property type="match status" value="1"/>
</dbReference>
<dbReference type="PANTHER" id="PTHR23291:SF127">
    <property type="entry name" value="PROTEIN LIFEGUARD 1-LIKE"/>
    <property type="match status" value="1"/>
</dbReference>
<keyword evidence="3 5" id="KW-1133">Transmembrane helix</keyword>
<evidence type="ECO:0000256" key="6">
    <source>
        <dbReference type="SAM" id="MobiDB-lite"/>
    </source>
</evidence>
<feature type="transmembrane region" description="Helical" evidence="5">
    <location>
        <begin position="196"/>
        <end position="220"/>
    </location>
</feature>
<sequence length="286" mass="31998">MSLEPPVPAGFLEPQTAPTGSKEPLPGSIGSKEPIDYNVPDDARQNPESFPKDIEQQLPPQFAFDSASVRAAFVRKVFALVTLMILIVIAMVTPAVTMHEVRLYMMNNTGIYFLAFIVFTITYFIMICCTRVTRTFPCNLLMLGVFTLASGGTLMVLCASVPPHTVLLALSTTAVSCIAIIGFASQTKYDITSHLFLIFTATFAVFIFGITLMIMSFFIYMKFLHIVFSAIVCVLFMFWLAIDTQMIIGGRRYEISPEDYIFAALMLFIDLYEIFITLLRIFNGDR</sequence>
<dbReference type="InterPro" id="IPR006214">
    <property type="entry name" value="Bax_inhibitor_1-related"/>
</dbReference>
<accession>A0A0B1SLX9</accession>
<evidence type="ECO:0000313" key="8">
    <source>
        <dbReference type="Proteomes" id="UP000053660"/>
    </source>
</evidence>
<comment type="similarity">
    <text evidence="5">Belongs to the BI1 family.</text>
</comment>
<feature type="transmembrane region" description="Helical" evidence="5">
    <location>
        <begin position="226"/>
        <end position="248"/>
    </location>
</feature>